<protein>
    <recommendedName>
        <fullName evidence="4">B box-type domain-containing protein</fullName>
    </recommendedName>
</protein>
<keyword evidence="1" id="KW-0472">Membrane</keyword>
<comment type="caution">
    <text evidence="2">The sequence shown here is derived from an EMBL/GenBank/DDBJ whole genome shotgun (WGS) entry which is preliminary data.</text>
</comment>
<evidence type="ECO:0000313" key="2">
    <source>
        <dbReference type="EMBL" id="KFA92513.1"/>
    </source>
</evidence>
<sequence>MIQGSGRCHYHPERTGLGICVECRHVVCRECTTQFEGINRCASCLEKRLKALEGPSERREWTVGNVLLALVGAAVVYGGVLLLSRMASGL</sequence>
<feature type="transmembrane region" description="Helical" evidence="1">
    <location>
        <begin position="61"/>
        <end position="83"/>
    </location>
</feature>
<accession>A0A084SVM8</accession>
<dbReference type="RefSeq" id="WP_043394883.1">
    <property type="nucleotide sequence ID" value="NZ_JPMI01000093.1"/>
</dbReference>
<keyword evidence="1" id="KW-1133">Transmembrane helix</keyword>
<dbReference type="Proteomes" id="UP000028547">
    <property type="component" value="Unassembled WGS sequence"/>
</dbReference>
<reference evidence="2 3" key="1">
    <citation type="submission" date="2014-07" db="EMBL/GenBank/DDBJ databases">
        <title>Draft Genome Sequence of Gephyronic Acid Producer, Cystobacter violaceus Strain Cb vi76.</title>
        <authorList>
            <person name="Stevens D.C."/>
            <person name="Young J."/>
            <person name="Carmichael R."/>
            <person name="Tan J."/>
            <person name="Taylor R.E."/>
        </authorList>
    </citation>
    <scope>NUCLEOTIDE SEQUENCE [LARGE SCALE GENOMIC DNA]</scope>
    <source>
        <strain evidence="2 3">Cb vi76</strain>
    </source>
</reference>
<name>A0A084SVM8_9BACT</name>
<gene>
    <name evidence="2" type="ORF">Q664_15030</name>
</gene>
<keyword evidence="1" id="KW-0812">Transmembrane</keyword>
<evidence type="ECO:0000256" key="1">
    <source>
        <dbReference type="SAM" id="Phobius"/>
    </source>
</evidence>
<evidence type="ECO:0000313" key="3">
    <source>
        <dbReference type="Proteomes" id="UP000028547"/>
    </source>
</evidence>
<dbReference type="EMBL" id="JPMI01000093">
    <property type="protein sequence ID" value="KFA92513.1"/>
    <property type="molecule type" value="Genomic_DNA"/>
</dbReference>
<evidence type="ECO:0008006" key="4">
    <source>
        <dbReference type="Google" id="ProtNLM"/>
    </source>
</evidence>
<organism evidence="2 3">
    <name type="scientific">Archangium violaceum Cb vi76</name>
    <dbReference type="NCBI Taxonomy" id="1406225"/>
    <lineage>
        <taxon>Bacteria</taxon>
        <taxon>Pseudomonadati</taxon>
        <taxon>Myxococcota</taxon>
        <taxon>Myxococcia</taxon>
        <taxon>Myxococcales</taxon>
        <taxon>Cystobacterineae</taxon>
        <taxon>Archangiaceae</taxon>
        <taxon>Archangium</taxon>
    </lineage>
</organism>
<proteinExistence type="predicted"/>
<dbReference type="AlphaFoldDB" id="A0A084SVM8"/>